<name>A0AAN7UG68_9PEZI</name>
<evidence type="ECO:0000313" key="2">
    <source>
        <dbReference type="EMBL" id="KAK5631740.1"/>
    </source>
</evidence>
<accession>A0AAN7UG68</accession>
<gene>
    <name evidence="2" type="ORF">RRF57_007454</name>
</gene>
<dbReference type="EMBL" id="JAWHQM010000021">
    <property type="protein sequence ID" value="KAK5631740.1"/>
    <property type="molecule type" value="Genomic_DNA"/>
</dbReference>
<feature type="region of interest" description="Disordered" evidence="1">
    <location>
        <begin position="1"/>
        <end position="63"/>
    </location>
</feature>
<keyword evidence="3" id="KW-1185">Reference proteome</keyword>
<sequence>MLAMQQSERQLTPTSEAEGGGSGSSSDYSNNIGSSSRSSSGRPGLTHSGSTRKPLPALPEDSD</sequence>
<dbReference type="Proteomes" id="UP001305414">
    <property type="component" value="Unassembled WGS sequence"/>
</dbReference>
<protein>
    <submittedName>
        <fullName evidence="2">Uncharacterized protein</fullName>
    </submittedName>
</protein>
<dbReference type="AlphaFoldDB" id="A0AAN7UG68"/>
<reference evidence="2 3" key="1">
    <citation type="submission" date="2023-10" db="EMBL/GenBank/DDBJ databases">
        <title>Draft genome sequence of Xylaria bambusicola isolate GMP-LS, the root and basal stem rot pathogen of sugarcane in Indonesia.</title>
        <authorList>
            <person name="Selvaraj P."/>
            <person name="Muralishankar V."/>
            <person name="Muruganantham S."/>
            <person name="Sp S."/>
            <person name="Haryani S."/>
            <person name="Lau K.J.X."/>
            <person name="Naqvi N.I."/>
        </authorList>
    </citation>
    <scope>NUCLEOTIDE SEQUENCE [LARGE SCALE GENOMIC DNA]</scope>
    <source>
        <strain evidence="2">GMP-LS</strain>
    </source>
</reference>
<feature type="compositionally biased region" description="Polar residues" evidence="1">
    <location>
        <begin position="1"/>
        <end position="15"/>
    </location>
</feature>
<evidence type="ECO:0000313" key="3">
    <source>
        <dbReference type="Proteomes" id="UP001305414"/>
    </source>
</evidence>
<feature type="compositionally biased region" description="Low complexity" evidence="1">
    <location>
        <begin position="24"/>
        <end position="44"/>
    </location>
</feature>
<proteinExistence type="predicted"/>
<evidence type="ECO:0000256" key="1">
    <source>
        <dbReference type="SAM" id="MobiDB-lite"/>
    </source>
</evidence>
<comment type="caution">
    <text evidence="2">The sequence shown here is derived from an EMBL/GenBank/DDBJ whole genome shotgun (WGS) entry which is preliminary data.</text>
</comment>
<organism evidence="2 3">
    <name type="scientific">Xylaria bambusicola</name>
    <dbReference type="NCBI Taxonomy" id="326684"/>
    <lineage>
        <taxon>Eukaryota</taxon>
        <taxon>Fungi</taxon>
        <taxon>Dikarya</taxon>
        <taxon>Ascomycota</taxon>
        <taxon>Pezizomycotina</taxon>
        <taxon>Sordariomycetes</taxon>
        <taxon>Xylariomycetidae</taxon>
        <taxon>Xylariales</taxon>
        <taxon>Xylariaceae</taxon>
        <taxon>Xylaria</taxon>
    </lineage>
</organism>